<keyword evidence="9" id="KW-1185">Reference proteome</keyword>
<reference evidence="8 9" key="1">
    <citation type="submission" date="2024-05" db="EMBL/GenBank/DDBJ databases">
        <authorList>
            <person name="Wallberg A."/>
        </authorList>
    </citation>
    <scope>NUCLEOTIDE SEQUENCE [LARGE SCALE GENOMIC DNA]</scope>
</reference>
<dbReference type="AlphaFoldDB" id="A0AAV2RG41"/>
<evidence type="ECO:0000313" key="8">
    <source>
        <dbReference type="EMBL" id="CAL4123245.1"/>
    </source>
</evidence>
<keyword evidence="2 5" id="KW-0812">Transmembrane</keyword>
<comment type="subcellular location">
    <subcellularLocation>
        <location evidence="1">Membrane</location>
        <topology evidence="1">Multi-pass membrane protein</topology>
    </subcellularLocation>
</comment>
<name>A0AAV2RG41_MEGNR</name>
<evidence type="ECO:0000256" key="3">
    <source>
        <dbReference type="ARBA" id="ARBA00022989"/>
    </source>
</evidence>
<keyword evidence="4 5" id="KW-0472">Membrane</keyword>
<comment type="caution">
    <text evidence="8">The sequence shown here is derived from an EMBL/GenBank/DDBJ whole genome shotgun (WGS) entry which is preliminary data.</text>
</comment>
<dbReference type="EMBL" id="CAXKWB010021522">
    <property type="protein sequence ID" value="CAL4123245.1"/>
    <property type="molecule type" value="Genomic_DNA"/>
</dbReference>
<feature type="transmembrane region" description="Helical" evidence="6">
    <location>
        <begin position="123"/>
        <end position="144"/>
    </location>
</feature>
<feature type="transmembrane region" description="Helical" evidence="6">
    <location>
        <begin position="20"/>
        <end position="39"/>
    </location>
</feature>
<evidence type="ECO:0000259" key="7">
    <source>
        <dbReference type="PROSITE" id="PS51225"/>
    </source>
</evidence>
<dbReference type="PROSITE" id="PS51225">
    <property type="entry name" value="MARVEL"/>
    <property type="match status" value="1"/>
</dbReference>
<evidence type="ECO:0000256" key="5">
    <source>
        <dbReference type="PROSITE-ProRule" id="PRU00581"/>
    </source>
</evidence>
<protein>
    <recommendedName>
        <fullName evidence="7">MARVEL domain-containing protein</fullName>
    </recommendedName>
</protein>
<sequence>MKMPSSRYHRSIKFIVSPPAILKGLQMVLLLVSVILFLVDNDCSNDLLYMTVFIMPCVVCIISTAVTCVTALAVATKDLDPTTTKSWAKGDALYSLMALVVMGIGTVFTITHQPSCDNNPTQMAAIVLGFFCVLLYGASSILTYNRYSKHQGRLQDIRRRLQVDHT</sequence>
<organism evidence="8 9">
    <name type="scientific">Meganyctiphanes norvegica</name>
    <name type="common">Northern krill</name>
    <name type="synonym">Thysanopoda norvegica</name>
    <dbReference type="NCBI Taxonomy" id="48144"/>
    <lineage>
        <taxon>Eukaryota</taxon>
        <taxon>Metazoa</taxon>
        <taxon>Ecdysozoa</taxon>
        <taxon>Arthropoda</taxon>
        <taxon>Crustacea</taxon>
        <taxon>Multicrustacea</taxon>
        <taxon>Malacostraca</taxon>
        <taxon>Eumalacostraca</taxon>
        <taxon>Eucarida</taxon>
        <taxon>Euphausiacea</taxon>
        <taxon>Euphausiidae</taxon>
        <taxon>Meganyctiphanes</taxon>
    </lineage>
</organism>
<gene>
    <name evidence="8" type="ORF">MNOR_LOCUS23911</name>
</gene>
<dbReference type="GO" id="GO:0016020">
    <property type="term" value="C:membrane"/>
    <property type="evidence" value="ECO:0007669"/>
    <property type="project" value="UniProtKB-SubCell"/>
</dbReference>
<dbReference type="Proteomes" id="UP001497623">
    <property type="component" value="Unassembled WGS sequence"/>
</dbReference>
<evidence type="ECO:0000256" key="1">
    <source>
        <dbReference type="ARBA" id="ARBA00004141"/>
    </source>
</evidence>
<evidence type="ECO:0000256" key="4">
    <source>
        <dbReference type="ARBA" id="ARBA00023136"/>
    </source>
</evidence>
<evidence type="ECO:0000313" key="9">
    <source>
        <dbReference type="Proteomes" id="UP001497623"/>
    </source>
</evidence>
<feature type="domain" description="MARVEL" evidence="7">
    <location>
        <begin position="14"/>
        <end position="148"/>
    </location>
</feature>
<proteinExistence type="predicted"/>
<keyword evidence="3 6" id="KW-1133">Transmembrane helix</keyword>
<feature type="transmembrane region" description="Helical" evidence="6">
    <location>
        <begin position="92"/>
        <end position="111"/>
    </location>
</feature>
<dbReference type="Pfam" id="PF01284">
    <property type="entry name" value="MARVEL"/>
    <property type="match status" value="1"/>
</dbReference>
<accession>A0AAV2RG41</accession>
<evidence type="ECO:0000256" key="2">
    <source>
        <dbReference type="ARBA" id="ARBA00022692"/>
    </source>
</evidence>
<dbReference type="InterPro" id="IPR008253">
    <property type="entry name" value="Marvel"/>
</dbReference>
<evidence type="ECO:0000256" key="6">
    <source>
        <dbReference type="SAM" id="Phobius"/>
    </source>
</evidence>
<feature type="transmembrane region" description="Helical" evidence="6">
    <location>
        <begin position="51"/>
        <end position="72"/>
    </location>
</feature>